<protein>
    <recommendedName>
        <fullName evidence="4">FH2 domain-containing protein</fullName>
    </recommendedName>
</protein>
<feature type="coiled-coil region" evidence="2">
    <location>
        <begin position="127"/>
        <end position="154"/>
    </location>
</feature>
<feature type="compositionally biased region" description="Basic and acidic residues" evidence="3">
    <location>
        <begin position="227"/>
        <end position="244"/>
    </location>
</feature>
<name>A0AA88S3C9_9ASTE</name>
<dbReference type="PANTHER" id="PTHR45733:SF17">
    <property type="entry name" value="FORMIN-LIKE PROTEIN 14"/>
    <property type="match status" value="1"/>
</dbReference>
<reference evidence="5" key="1">
    <citation type="submission" date="2022-12" db="EMBL/GenBank/DDBJ databases">
        <title>Draft genome assemblies for two species of Escallonia (Escalloniales).</title>
        <authorList>
            <person name="Chanderbali A."/>
            <person name="Dervinis C."/>
            <person name="Anghel I."/>
            <person name="Soltis D."/>
            <person name="Soltis P."/>
            <person name="Zapata F."/>
        </authorList>
    </citation>
    <scope>NUCLEOTIDE SEQUENCE</scope>
    <source>
        <strain evidence="5">UCBG92.1500</strain>
        <tissue evidence="5">Leaf</tissue>
    </source>
</reference>
<dbReference type="Gene3D" id="1.10.10.10">
    <property type="entry name" value="Winged helix-like DNA-binding domain superfamily/Winged helix DNA-binding domain"/>
    <property type="match status" value="1"/>
</dbReference>
<evidence type="ECO:0000259" key="4">
    <source>
        <dbReference type="PROSITE" id="PS51444"/>
    </source>
</evidence>
<dbReference type="InterPro" id="IPR036390">
    <property type="entry name" value="WH_DNA-bd_sf"/>
</dbReference>
<feature type="region of interest" description="Disordered" evidence="3">
    <location>
        <begin position="227"/>
        <end position="297"/>
    </location>
</feature>
<dbReference type="InterPro" id="IPR007832">
    <property type="entry name" value="RNA_pol_Rpc34"/>
</dbReference>
<dbReference type="SUPFAM" id="SSF46785">
    <property type="entry name" value="Winged helix' DNA-binding domain"/>
    <property type="match status" value="1"/>
</dbReference>
<evidence type="ECO:0000313" key="6">
    <source>
        <dbReference type="Proteomes" id="UP001187471"/>
    </source>
</evidence>
<dbReference type="PANTHER" id="PTHR45733">
    <property type="entry name" value="FORMIN-J"/>
    <property type="match status" value="1"/>
</dbReference>
<dbReference type="GO" id="GO:0006383">
    <property type="term" value="P:transcription by RNA polymerase III"/>
    <property type="evidence" value="ECO:0007669"/>
    <property type="project" value="InterPro"/>
</dbReference>
<evidence type="ECO:0000256" key="1">
    <source>
        <dbReference type="ARBA" id="ARBA00006468"/>
    </source>
</evidence>
<dbReference type="SUPFAM" id="SSF101447">
    <property type="entry name" value="Formin homology 2 domain (FH2 domain)"/>
    <property type="match status" value="1"/>
</dbReference>
<dbReference type="InterPro" id="IPR015425">
    <property type="entry name" value="FH2_Formin"/>
</dbReference>
<dbReference type="Pfam" id="PF02181">
    <property type="entry name" value="FH2"/>
    <property type="match status" value="1"/>
</dbReference>
<dbReference type="Gene3D" id="1.20.58.2220">
    <property type="entry name" value="Formin, FH2 domain"/>
    <property type="match status" value="1"/>
</dbReference>
<dbReference type="AlphaFoldDB" id="A0AA88S3C9"/>
<feature type="domain" description="FH2" evidence="4">
    <location>
        <begin position="1"/>
        <end position="246"/>
    </location>
</feature>
<dbReference type="PROSITE" id="PS51444">
    <property type="entry name" value="FH2"/>
    <property type="match status" value="1"/>
</dbReference>
<dbReference type="EMBL" id="JAVXUO010000539">
    <property type="protein sequence ID" value="KAK2991301.1"/>
    <property type="molecule type" value="Genomic_DNA"/>
</dbReference>
<keyword evidence="2" id="KW-0175">Coiled coil</keyword>
<dbReference type="Pfam" id="PF05158">
    <property type="entry name" value="RNA_pol_Rpc34"/>
    <property type="match status" value="1"/>
</dbReference>
<proteinExistence type="inferred from homology"/>
<evidence type="ECO:0000313" key="5">
    <source>
        <dbReference type="EMBL" id="KAK2991301.1"/>
    </source>
</evidence>
<comment type="similarity">
    <text evidence="1">Belongs to the formin-like family. Class-II subfamily.</text>
</comment>
<feature type="region of interest" description="Disordered" evidence="3">
    <location>
        <begin position="323"/>
        <end position="355"/>
    </location>
</feature>
<gene>
    <name evidence="5" type="ORF">RJ640_024566</name>
</gene>
<evidence type="ECO:0000256" key="2">
    <source>
        <dbReference type="SAM" id="Coils"/>
    </source>
</evidence>
<organism evidence="5 6">
    <name type="scientific">Escallonia rubra</name>
    <dbReference type="NCBI Taxonomy" id="112253"/>
    <lineage>
        <taxon>Eukaryota</taxon>
        <taxon>Viridiplantae</taxon>
        <taxon>Streptophyta</taxon>
        <taxon>Embryophyta</taxon>
        <taxon>Tracheophyta</taxon>
        <taxon>Spermatophyta</taxon>
        <taxon>Magnoliopsida</taxon>
        <taxon>eudicotyledons</taxon>
        <taxon>Gunneridae</taxon>
        <taxon>Pentapetalae</taxon>
        <taxon>asterids</taxon>
        <taxon>campanulids</taxon>
        <taxon>Escalloniales</taxon>
        <taxon>Escalloniaceae</taxon>
        <taxon>Escallonia</taxon>
    </lineage>
</organism>
<feature type="compositionally biased region" description="Basic and acidic residues" evidence="3">
    <location>
        <begin position="253"/>
        <end position="268"/>
    </location>
</feature>
<dbReference type="InterPro" id="IPR051144">
    <property type="entry name" value="Formin_homology_domain"/>
</dbReference>
<dbReference type="GO" id="GO:0005666">
    <property type="term" value="C:RNA polymerase III complex"/>
    <property type="evidence" value="ECO:0007669"/>
    <property type="project" value="InterPro"/>
</dbReference>
<dbReference type="Proteomes" id="UP001187471">
    <property type="component" value="Unassembled WGS sequence"/>
</dbReference>
<evidence type="ECO:0000256" key="3">
    <source>
        <dbReference type="SAM" id="MobiDB-lite"/>
    </source>
</evidence>
<accession>A0AA88S3C9</accession>
<comment type="caution">
    <text evidence="5">The sequence shown here is derived from an EMBL/GenBank/DDBJ whole genome shotgun (WGS) entry which is preliminary data.</text>
</comment>
<dbReference type="InterPro" id="IPR036388">
    <property type="entry name" value="WH-like_DNA-bd_sf"/>
</dbReference>
<dbReference type="InterPro" id="IPR042201">
    <property type="entry name" value="FH2_Formin_sf"/>
</dbReference>
<keyword evidence="6" id="KW-1185">Reference proteome</keyword>
<sequence>MADKAFRINCSTDSRVTGTVEDEDNYSGDKDMLGKCEQVKDSAKLRQIMQTILTLGNALNQGTARGSAIGFKLDSLLKLSDTRARNNKMTLMHYLCKSFVGYNDLLAEKMPELLDFDKDVVHLEAASKSLAEEMQAVSKGLEKVEQELIASENDGAISSGFQKVLKTFLDTAEAEVRSLISLYSEVGRTADSLSQYFGEDPARCPFEQVTQILAVFMKMFNKARDENEQQADAEKKKLEKEAQKEQAAASSSARKESTDADRPRDMKNILRKWRLPPPIEGQSLTGDSRKATPHTGTLSGLRLSLSLESSSREKIGEISSFCSRSERRPARRRVTGEDSPVPANIPLPAATRRAQPPANPAFCHFAISVRMSKRKRPETSSLAQSLVDAERVILKLIKSRENVGLWKGDIKSETRLPENVVTKALTSLQSKRLIKGVLSFQFKNRKHFIAAEFEPSKEVTGGSWYVDGNLDKQFISSLKELCFKIIQKHRVITGEGVHDFIKRVKATTVECTSQQISEILKSMVLDNQIIEVKSTGLAEYHSIPLGKVCYRCAPVGVVAQDIGAGAMASIPCGVCPRIRQCTPDGKISPSIANSIVCSLRFSSSTFSTSLSFVNMPSKTLWIVFQLSINGRAIITADPTVPHAIAITAQNVKYPLLNSPALTYRGRKKREYNTASISDQDLIQKLHTACTAPPVSIETRFPASIGAFLPVVSRFTLPYSILATANHVVIPRTQPVVTPRIAPIAFAFRHRSIKAIGITAEPISTPIARYIQPRETPALFSITARMPMKHPKPKMTLLDTLRICFPVASGFM</sequence>